<evidence type="ECO:0000256" key="3">
    <source>
        <dbReference type="ARBA" id="ARBA00023163"/>
    </source>
</evidence>
<keyword evidence="4 5" id="KW-0539">Nucleus</keyword>
<sequence>MASSRLLLPKVKNFIYISPVKKAVQILNKRAAGRPPGKRALLPQLNRSGAGSEGEGMGEEEVRKEKESQEPPSVALVFSERFEEEREAVAVEEKGNKTDIMSQLMVASTTIQYGQKSGAPAKREKKTKKQLEQESTLSLITPGLVENDPQREDRDTVLARSYLNKLRAELADHEEVYMEVLRLLYEFGQQNAEERDPVQLFDHLAETLRGWPELLLGFVDFLYPYQALKCGLLETKMEYERARLFLRKLEVYFRRLPAHFQKALRVMAQYQDKLITRWRDLRDTLRPLLKGHSHLLEEFSMFFPEERPTASMLTGYEEIELGDGDEDARSGIAADGYEEIRNPDLGDDYGGKKCQCECHVNTNDQMFMARKKHCTPCSMRFIDGNMYVRFPGSKGLQLAKIVFHPDRATVGAAAADHQHKMPSSSAAAERSHSGHRSVDVSEKSQVTADHKPVARPVEARAPVSEKTATKPSSLAGQSVVKQARQPAASTAQVAPPYLGGGGRRATSDGRREIQICDVDIELVGDSPEGAGKSSSERAAEAATFGAVSGHAGDLPAHIFSTDSMESMAACVDHSATALTVPPVMLKVADGEPGGSTISSKAFDLCTGTKEQNSEQLDVALFVVEMSSPRSASQGSAAVETSSVRPSMSAKNITRAECGSRIVVWTRDDDRYVLQMCQKLEPSEETFVKIAENLPDKTAKDVEGRFKELLCLLCEAESSATQSEGDGSDEDC</sequence>
<dbReference type="InterPro" id="IPR036600">
    <property type="entry name" value="PAH_sf"/>
</dbReference>
<feature type="region of interest" description="Disordered" evidence="6">
    <location>
        <begin position="412"/>
        <end position="508"/>
    </location>
</feature>
<evidence type="ECO:0000256" key="1">
    <source>
        <dbReference type="ARBA" id="ARBA00004123"/>
    </source>
</evidence>
<dbReference type="PANTHER" id="PTHR16088">
    <property type="entry name" value="YY1 ASSOCIATED PROTEIN-RELATED"/>
    <property type="match status" value="1"/>
</dbReference>
<dbReference type="GeneID" id="106808139"/>
<feature type="region of interest" description="Disordered" evidence="6">
    <location>
        <begin position="31"/>
        <end position="73"/>
    </location>
</feature>
<keyword evidence="3" id="KW-0804">Transcription</keyword>
<accession>A0ABM1E1Y5</accession>
<dbReference type="RefSeq" id="XP_014666206.1">
    <property type="nucleotide sequence ID" value="XM_014810720.1"/>
</dbReference>
<evidence type="ECO:0000256" key="4">
    <source>
        <dbReference type="ARBA" id="ARBA00023242"/>
    </source>
</evidence>
<dbReference type="Pfam" id="PF21227">
    <property type="entry name" value="Myb_DNA-binding_7"/>
    <property type="match status" value="1"/>
</dbReference>
<dbReference type="PROSITE" id="PS51477">
    <property type="entry name" value="PAH"/>
    <property type="match status" value="2"/>
</dbReference>
<feature type="compositionally biased region" description="Basic and acidic residues" evidence="6">
    <location>
        <begin position="60"/>
        <end position="69"/>
    </location>
</feature>
<dbReference type="InterPro" id="IPR003822">
    <property type="entry name" value="PAH"/>
</dbReference>
<dbReference type="InterPro" id="IPR009057">
    <property type="entry name" value="Homeodomain-like_sf"/>
</dbReference>
<keyword evidence="2" id="KW-0805">Transcription regulation</keyword>
<comment type="subcellular location">
    <subcellularLocation>
        <location evidence="1 5">Nucleus</location>
    </subcellularLocation>
</comment>
<protein>
    <submittedName>
        <fullName evidence="8">GON-4-like protein isoform X1</fullName>
    </submittedName>
</protein>
<reference evidence="8" key="1">
    <citation type="submission" date="2025-08" db="UniProtKB">
        <authorList>
            <consortium name="RefSeq"/>
        </authorList>
    </citation>
    <scope>IDENTIFICATION</scope>
</reference>
<evidence type="ECO:0000313" key="8">
    <source>
        <dbReference type="RefSeq" id="XP_014666206.1"/>
    </source>
</evidence>
<dbReference type="PANTHER" id="PTHR16088:SF3">
    <property type="entry name" value="GON-4-LIKE PROTEIN"/>
    <property type="match status" value="1"/>
</dbReference>
<evidence type="ECO:0000256" key="6">
    <source>
        <dbReference type="SAM" id="MobiDB-lite"/>
    </source>
</evidence>
<feature type="compositionally biased region" description="Basic and acidic residues" evidence="6">
    <location>
        <begin position="429"/>
        <end position="452"/>
    </location>
</feature>
<gene>
    <name evidence="8" type="primary">LOC106808139</name>
</gene>
<keyword evidence="7" id="KW-1185">Reference proteome</keyword>
<feature type="compositionally biased region" description="Polar residues" evidence="6">
    <location>
        <begin position="469"/>
        <end position="480"/>
    </location>
</feature>
<dbReference type="InterPro" id="IPR052435">
    <property type="entry name" value="YY1-Transcr_Regul"/>
</dbReference>
<dbReference type="Gene3D" id="1.20.1160.11">
    <property type="entry name" value="Paired amphipathic helix"/>
    <property type="match status" value="2"/>
</dbReference>
<evidence type="ECO:0000256" key="5">
    <source>
        <dbReference type="PROSITE-ProRule" id="PRU00810"/>
    </source>
</evidence>
<dbReference type="SUPFAM" id="SSF47762">
    <property type="entry name" value="PAH2 domain"/>
    <property type="match status" value="2"/>
</dbReference>
<evidence type="ECO:0000256" key="2">
    <source>
        <dbReference type="ARBA" id="ARBA00023015"/>
    </source>
</evidence>
<evidence type="ECO:0000313" key="7">
    <source>
        <dbReference type="Proteomes" id="UP000695022"/>
    </source>
</evidence>
<dbReference type="Gene3D" id="1.10.10.60">
    <property type="entry name" value="Homeodomain-like"/>
    <property type="match status" value="1"/>
</dbReference>
<organism evidence="7 8">
    <name type="scientific">Priapulus caudatus</name>
    <name type="common">Priapulid worm</name>
    <dbReference type="NCBI Taxonomy" id="37621"/>
    <lineage>
        <taxon>Eukaryota</taxon>
        <taxon>Metazoa</taxon>
        <taxon>Ecdysozoa</taxon>
        <taxon>Scalidophora</taxon>
        <taxon>Priapulida</taxon>
        <taxon>Priapulimorpha</taxon>
        <taxon>Priapulimorphida</taxon>
        <taxon>Priapulidae</taxon>
        <taxon>Priapulus</taxon>
    </lineage>
</organism>
<dbReference type="Pfam" id="PF02671">
    <property type="entry name" value="PAH"/>
    <property type="match status" value="1"/>
</dbReference>
<dbReference type="Proteomes" id="UP000695022">
    <property type="component" value="Unplaced"/>
</dbReference>
<dbReference type="SUPFAM" id="SSF46689">
    <property type="entry name" value="Homeodomain-like"/>
    <property type="match status" value="1"/>
</dbReference>
<proteinExistence type="predicted"/>
<name>A0ABM1E1Y5_PRICU</name>